<keyword evidence="6 7" id="KW-0411">Iron-sulfur</keyword>
<dbReference type="CDD" id="cd06560">
    <property type="entry name" value="PriL"/>
    <property type="match status" value="1"/>
</dbReference>
<evidence type="ECO:0000256" key="4">
    <source>
        <dbReference type="ARBA" id="ARBA00022723"/>
    </source>
</evidence>
<keyword evidence="1 7" id="KW-0004">4Fe-4S</keyword>
<sequence>MRPDPLYARYPFLDAARAAVQEADISPPRLVTEGDPAVDRARERVERALMSGTVASETPERWSDRDELLSYPIARILVSLVDVRAAVEKYADAEAETAFERLRADLAADDAELRSVATPRADLPTFLDDFDLDGAVRRVADGSGDPGRDTFRIDVTAYLRLTDPDWGADWRLVNRDLADGEVPVASEELHRLLREAVRRRVASGLPFEVRGSAGGDALAAALDDDVTALRDRLAERERLPSVDTVAPERFPPCMRALLDRADGDLPPHSAFAATAFLVSLGLDADTIAERWPGLDDGDLSYRATVLADDGGGGSQYPAPSCATMATFGDCVNPDERCETIDHPRRYYAAAVADADRSESDD</sequence>
<dbReference type="GO" id="GO:0003899">
    <property type="term" value="F:DNA-directed RNA polymerase activity"/>
    <property type="evidence" value="ECO:0007669"/>
    <property type="project" value="InterPro"/>
</dbReference>
<keyword evidence="3 7" id="KW-0235">DNA replication</keyword>
<name>A0A6B9FFY0_9EURY</name>
<evidence type="ECO:0000256" key="1">
    <source>
        <dbReference type="ARBA" id="ARBA00022485"/>
    </source>
</evidence>
<comment type="subunit">
    <text evidence="7">Heterodimer of a small subunit (PriS) and a large subunit (PriL).</text>
</comment>
<organism evidence="9 10">
    <name type="scientific">Haloplanus rallus</name>
    <dbReference type="NCBI Taxonomy" id="1816183"/>
    <lineage>
        <taxon>Archaea</taxon>
        <taxon>Methanobacteriati</taxon>
        <taxon>Methanobacteriota</taxon>
        <taxon>Stenosarchaea group</taxon>
        <taxon>Halobacteria</taxon>
        <taxon>Halobacteriales</taxon>
        <taxon>Haloferacaceae</taxon>
        <taxon>Haloplanus</taxon>
    </lineage>
</organism>
<feature type="binding site" evidence="7">
    <location>
        <position position="253"/>
    </location>
    <ligand>
        <name>[4Fe-4S] cluster</name>
        <dbReference type="ChEBI" id="CHEBI:49883"/>
    </ligand>
</feature>
<comment type="similarity">
    <text evidence="7">Belongs to the eukaryotic-type primase large subunit family.</text>
</comment>
<gene>
    <name evidence="7" type="primary">priL</name>
    <name evidence="9" type="ORF">EI982_13730</name>
</gene>
<evidence type="ECO:0000259" key="8">
    <source>
        <dbReference type="Pfam" id="PF04104"/>
    </source>
</evidence>
<evidence type="ECO:0000256" key="2">
    <source>
        <dbReference type="ARBA" id="ARBA00022515"/>
    </source>
</evidence>
<dbReference type="OrthoDB" id="46081at2157"/>
<accession>A0A6B9FFY0</accession>
<dbReference type="GO" id="GO:0051539">
    <property type="term" value="F:4 iron, 4 sulfur cluster binding"/>
    <property type="evidence" value="ECO:0007669"/>
    <property type="project" value="UniProtKB-UniRule"/>
</dbReference>
<comment type="function">
    <text evidence="7">Regulatory subunit of DNA primase, an RNA polymerase that catalyzes the synthesis of short RNA molecules used as primers for DNA polymerase during DNA replication. Stabilizes and modulates the activity of the small subunit, increasing the rate of DNA synthesis, and conferring RNA synthesis capability. The DNA polymerase activity may enable DNA primase to also catalyze primer extension after primer synthesis. May also play a role in DNA repair.</text>
</comment>
<feature type="binding site" evidence="7">
    <location>
        <position position="337"/>
    </location>
    <ligand>
        <name>[4Fe-4S] cluster</name>
        <dbReference type="ChEBI" id="CHEBI:49883"/>
    </ligand>
</feature>
<protein>
    <recommendedName>
        <fullName evidence="7">DNA primase large subunit PriL</fullName>
    </recommendedName>
</protein>
<keyword evidence="10" id="KW-1185">Reference proteome</keyword>
<dbReference type="KEGG" id="hra:EI982_13730"/>
<proteinExistence type="inferred from homology"/>
<evidence type="ECO:0000313" key="10">
    <source>
        <dbReference type="Proteomes" id="UP000428325"/>
    </source>
</evidence>
<evidence type="ECO:0000256" key="5">
    <source>
        <dbReference type="ARBA" id="ARBA00023004"/>
    </source>
</evidence>
<keyword evidence="4 7" id="KW-0479">Metal-binding</keyword>
<dbReference type="HAMAP" id="MF_00701">
    <property type="entry name" value="DNA_primase_lrg_arc"/>
    <property type="match status" value="1"/>
</dbReference>
<evidence type="ECO:0000256" key="6">
    <source>
        <dbReference type="ARBA" id="ARBA00023014"/>
    </source>
</evidence>
<evidence type="ECO:0000256" key="3">
    <source>
        <dbReference type="ARBA" id="ARBA00022705"/>
    </source>
</evidence>
<dbReference type="SUPFAM" id="SSF140914">
    <property type="entry name" value="PriB N-terminal domain-like"/>
    <property type="match status" value="1"/>
</dbReference>
<comment type="cofactor">
    <cofactor evidence="7">
        <name>[4Fe-4S] cluster</name>
        <dbReference type="ChEBI" id="CHEBI:49883"/>
    </cofactor>
    <text evidence="7">Binds 1 [4Fe-4S] cluster.</text>
</comment>
<dbReference type="InterPro" id="IPR058560">
    <property type="entry name" value="DNA_primase_C"/>
</dbReference>
<evidence type="ECO:0000313" key="9">
    <source>
        <dbReference type="EMBL" id="QGX95769.1"/>
    </source>
</evidence>
<dbReference type="Pfam" id="PF26466">
    <property type="entry name" value="DNA_primase_lrg_N"/>
    <property type="match status" value="1"/>
</dbReference>
<dbReference type="GO" id="GO:0046872">
    <property type="term" value="F:metal ion binding"/>
    <property type="evidence" value="ECO:0007669"/>
    <property type="project" value="UniProtKB-KW"/>
</dbReference>
<feature type="binding site" evidence="7">
    <location>
        <position position="321"/>
    </location>
    <ligand>
        <name>[4Fe-4S] cluster</name>
        <dbReference type="ChEBI" id="CHEBI:49883"/>
    </ligand>
</feature>
<dbReference type="AlphaFoldDB" id="A0A6B9FFY0"/>
<dbReference type="RefSeq" id="WP_157690229.1">
    <property type="nucleotide sequence ID" value="NZ_CP034345.1"/>
</dbReference>
<dbReference type="EMBL" id="CP034345">
    <property type="protein sequence ID" value="QGX95769.1"/>
    <property type="molecule type" value="Genomic_DNA"/>
</dbReference>
<dbReference type="InterPro" id="IPR023642">
    <property type="entry name" value="DNA_primase_lsu_PriL"/>
</dbReference>
<feature type="binding site" evidence="7">
    <location>
        <position position="330"/>
    </location>
    <ligand>
        <name>[4Fe-4S] cluster</name>
        <dbReference type="ChEBI" id="CHEBI:49883"/>
    </ligand>
</feature>
<keyword evidence="2 7" id="KW-0639">Primosome</keyword>
<evidence type="ECO:0000256" key="7">
    <source>
        <dbReference type="HAMAP-Rule" id="MF_00701"/>
    </source>
</evidence>
<dbReference type="Pfam" id="PF04104">
    <property type="entry name" value="DNA_primase_lrg"/>
    <property type="match status" value="1"/>
</dbReference>
<reference evidence="9 10" key="1">
    <citation type="submission" date="2018-12" db="EMBL/GenBank/DDBJ databases">
        <title>Complete genome sequence of Haloplanus rallus MBLA0036.</title>
        <authorList>
            <person name="Nam Y.-d."/>
            <person name="Kang J."/>
            <person name="Chung W.-H."/>
            <person name="Park Y.S."/>
        </authorList>
    </citation>
    <scope>NUCLEOTIDE SEQUENCE [LARGE SCALE GENOMIC DNA]</scope>
    <source>
        <strain evidence="9 10">MBLA0036</strain>
    </source>
</reference>
<dbReference type="GeneID" id="43370623"/>
<dbReference type="Proteomes" id="UP000428325">
    <property type="component" value="Chromosome"/>
</dbReference>
<keyword evidence="5 7" id="KW-0408">Iron</keyword>
<dbReference type="GO" id="GO:1990077">
    <property type="term" value="C:primosome complex"/>
    <property type="evidence" value="ECO:0007669"/>
    <property type="project" value="UniProtKB-KW"/>
</dbReference>
<feature type="domain" description="DNA primase large subunit C-terminal" evidence="8">
    <location>
        <begin position="244"/>
        <end position="330"/>
    </location>
</feature>
<dbReference type="GO" id="GO:0006269">
    <property type="term" value="P:DNA replication, synthesis of primer"/>
    <property type="evidence" value="ECO:0007669"/>
    <property type="project" value="UniProtKB-UniRule"/>
</dbReference>